<dbReference type="AlphaFoldDB" id="A0A016STD0"/>
<dbReference type="CDD" id="cd12087">
    <property type="entry name" value="TM_EGFR-like"/>
    <property type="match status" value="1"/>
</dbReference>
<evidence type="ECO:0000256" key="1">
    <source>
        <dbReference type="SAM" id="MobiDB-lite"/>
    </source>
</evidence>
<feature type="region of interest" description="Disordered" evidence="1">
    <location>
        <begin position="193"/>
        <end position="214"/>
    </location>
</feature>
<reference evidence="4" key="1">
    <citation type="journal article" date="2015" name="Nat. Genet.">
        <title>The genome and transcriptome of the zoonotic hookworm Ancylostoma ceylanicum identify infection-specific gene families.</title>
        <authorList>
            <person name="Schwarz E.M."/>
            <person name="Hu Y."/>
            <person name="Antoshechkin I."/>
            <person name="Miller M.M."/>
            <person name="Sternberg P.W."/>
            <person name="Aroian R.V."/>
        </authorList>
    </citation>
    <scope>NUCLEOTIDE SEQUENCE</scope>
    <source>
        <strain evidence="4">HY135</strain>
    </source>
</reference>
<sequence>MIDHKEKITTGFSNFLFRGLLSSVYACPKTSAAPCTVTCGGHPVNQVSASSSKNPLLQTTDPGGMDNLVDNYQLFQGTLISGPALVLANNSGLTELSLERLESLQAATDVPHLVDVKLVEGQYITDMNILIRPSGNRVQISHVNDIRKMAENHENNIWLAFLVVGCGCLVLVLLGVIAFVLFARKDKNKVTRTQETRSLPSLSTPSKTVQSGTQ</sequence>
<accession>A0A016STD0</accession>
<feature type="compositionally biased region" description="Polar residues" evidence="1">
    <location>
        <begin position="196"/>
        <end position="214"/>
    </location>
</feature>
<keyword evidence="2" id="KW-0812">Transmembrane</keyword>
<evidence type="ECO:0000256" key="2">
    <source>
        <dbReference type="SAM" id="Phobius"/>
    </source>
</evidence>
<evidence type="ECO:0000313" key="4">
    <source>
        <dbReference type="Proteomes" id="UP000024635"/>
    </source>
</evidence>
<evidence type="ECO:0008006" key="5">
    <source>
        <dbReference type="Google" id="ProtNLM"/>
    </source>
</evidence>
<keyword evidence="2" id="KW-1133">Transmembrane helix</keyword>
<keyword evidence="4" id="KW-1185">Reference proteome</keyword>
<name>A0A016STD0_9BILA</name>
<dbReference type="EMBL" id="JARK01001516">
    <property type="protein sequence ID" value="EYB93617.1"/>
    <property type="molecule type" value="Genomic_DNA"/>
</dbReference>
<organism evidence="3 4">
    <name type="scientific">Ancylostoma ceylanicum</name>
    <dbReference type="NCBI Taxonomy" id="53326"/>
    <lineage>
        <taxon>Eukaryota</taxon>
        <taxon>Metazoa</taxon>
        <taxon>Ecdysozoa</taxon>
        <taxon>Nematoda</taxon>
        <taxon>Chromadorea</taxon>
        <taxon>Rhabditida</taxon>
        <taxon>Rhabditina</taxon>
        <taxon>Rhabditomorpha</taxon>
        <taxon>Strongyloidea</taxon>
        <taxon>Ancylostomatidae</taxon>
        <taxon>Ancylostomatinae</taxon>
        <taxon>Ancylostoma</taxon>
    </lineage>
</organism>
<protein>
    <recommendedName>
        <fullName evidence="5">Receptor L-domain domain-containing protein</fullName>
    </recommendedName>
</protein>
<dbReference type="Proteomes" id="UP000024635">
    <property type="component" value="Unassembled WGS sequence"/>
</dbReference>
<gene>
    <name evidence="3" type="primary">Acey_s0180.g791</name>
    <name evidence="3" type="ORF">Y032_0180g791</name>
</gene>
<comment type="caution">
    <text evidence="3">The sequence shown here is derived from an EMBL/GenBank/DDBJ whole genome shotgun (WGS) entry which is preliminary data.</text>
</comment>
<evidence type="ECO:0000313" key="3">
    <source>
        <dbReference type="EMBL" id="EYB93617.1"/>
    </source>
</evidence>
<proteinExistence type="predicted"/>
<feature type="transmembrane region" description="Helical" evidence="2">
    <location>
        <begin position="157"/>
        <end position="182"/>
    </location>
</feature>
<keyword evidence="2" id="KW-0472">Membrane</keyword>